<reference evidence="1 2" key="1">
    <citation type="submission" date="2019-04" db="EMBL/GenBank/DDBJ databases">
        <authorList>
            <person name="Hwang J.C."/>
        </authorList>
    </citation>
    <scope>NUCLEOTIDE SEQUENCE [LARGE SCALE GENOMIC DNA]</scope>
    <source>
        <strain evidence="1 2">IMCC35001</strain>
    </source>
</reference>
<protein>
    <submittedName>
        <fullName evidence="1">Uncharacterized protein</fullName>
    </submittedName>
</protein>
<evidence type="ECO:0000313" key="2">
    <source>
        <dbReference type="Proteomes" id="UP000305674"/>
    </source>
</evidence>
<accession>A0A4V5NV44</accession>
<organism evidence="1 2">
    <name type="scientific">Ferrimonas sediminicola</name>
    <dbReference type="NCBI Taxonomy" id="2569538"/>
    <lineage>
        <taxon>Bacteria</taxon>
        <taxon>Pseudomonadati</taxon>
        <taxon>Pseudomonadota</taxon>
        <taxon>Gammaproteobacteria</taxon>
        <taxon>Alteromonadales</taxon>
        <taxon>Ferrimonadaceae</taxon>
        <taxon>Ferrimonas</taxon>
    </lineage>
</organism>
<dbReference type="RefSeq" id="WP_136854060.1">
    <property type="nucleotide sequence ID" value="NZ_SWCI01000011.1"/>
</dbReference>
<proteinExistence type="predicted"/>
<dbReference type="OrthoDB" id="5186027at2"/>
<comment type="caution">
    <text evidence="1">The sequence shown here is derived from an EMBL/GenBank/DDBJ whole genome shotgun (WGS) entry which is preliminary data.</text>
</comment>
<dbReference type="AlphaFoldDB" id="A0A4V5NV44"/>
<sequence length="227" mass="25853">MSGFPKFNGNRQFRTKAGKYSLVSDRHNPGGVVIRLIMEFDDDEKLLLANRKHPELCAMVAEVKRQYGDGELGGFYINEYKQVIVPANRNGADTEYYLAGEYHEPLKFTFDGQEFHGDLTLAIGENWHGPAVGMRYKVNTDGTDIEYETEHRSLEGAMVRTHRLSKAIGRNNARDVAQVAYRAKGHQGGRLFVNEFGRMFVPVHEGYCHAYRYAGVVDMDLWFPKPE</sequence>
<keyword evidence="2" id="KW-1185">Reference proteome</keyword>
<gene>
    <name evidence="1" type="ORF">FCL40_14740</name>
</gene>
<evidence type="ECO:0000313" key="1">
    <source>
        <dbReference type="EMBL" id="TKB47990.1"/>
    </source>
</evidence>
<name>A0A4V5NV44_9GAMM</name>
<dbReference type="EMBL" id="SWCI01000011">
    <property type="protein sequence ID" value="TKB47990.1"/>
    <property type="molecule type" value="Genomic_DNA"/>
</dbReference>
<dbReference type="Proteomes" id="UP000305674">
    <property type="component" value="Unassembled WGS sequence"/>
</dbReference>